<keyword evidence="3" id="KW-1185">Reference proteome</keyword>
<evidence type="ECO:0000313" key="3">
    <source>
        <dbReference type="Proteomes" id="UP000295304"/>
    </source>
</evidence>
<accession>A0A4R3JEA0</accession>
<dbReference type="EMBL" id="SLZW01000002">
    <property type="protein sequence ID" value="TCS64388.1"/>
    <property type="molecule type" value="Genomic_DNA"/>
</dbReference>
<gene>
    <name evidence="2" type="ORF">EDD55_102434</name>
</gene>
<evidence type="ECO:0000256" key="1">
    <source>
        <dbReference type="SAM" id="MobiDB-lite"/>
    </source>
</evidence>
<dbReference type="RefSeq" id="WP_132938325.1">
    <property type="nucleotide sequence ID" value="NZ_CP119676.1"/>
</dbReference>
<feature type="region of interest" description="Disordered" evidence="1">
    <location>
        <begin position="103"/>
        <end position="126"/>
    </location>
</feature>
<reference evidence="2 3" key="1">
    <citation type="submission" date="2019-03" db="EMBL/GenBank/DDBJ databases">
        <title>Genomic Encyclopedia of Type Strains, Phase IV (KMG-IV): sequencing the most valuable type-strain genomes for metagenomic binning, comparative biology and taxonomic classification.</title>
        <authorList>
            <person name="Goeker M."/>
        </authorList>
    </citation>
    <scope>NUCLEOTIDE SEQUENCE [LARGE SCALE GENOMIC DNA]</scope>
    <source>
        <strain evidence="2 3">DSM 101688</strain>
    </source>
</reference>
<evidence type="ECO:0000313" key="2">
    <source>
        <dbReference type="EMBL" id="TCS64388.1"/>
    </source>
</evidence>
<dbReference type="AlphaFoldDB" id="A0A4R3JEA0"/>
<feature type="compositionally biased region" description="Polar residues" evidence="1">
    <location>
        <begin position="104"/>
        <end position="117"/>
    </location>
</feature>
<protein>
    <submittedName>
        <fullName evidence="2">Uncharacterized protein</fullName>
    </submittedName>
</protein>
<sequence length="141" mass="15856">MGQWIIHYVFPDARDDKGATLCKVVQVRARDEEQARQFAHEIAPSEEFIFSLHPASDAQILGTVRHQALKMSGKARNGDFVEELADAEQQDAPAIVNWNVETAPPSTQLTSRNTAPTHENDGTIQKRRAIIERLRELSKKP</sequence>
<organism evidence="2 3">
    <name type="scientific">Varunaivibrio sulfuroxidans</name>
    <dbReference type="NCBI Taxonomy" id="1773489"/>
    <lineage>
        <taxon>Bacteria</taxon>
        <taxon>Pseudomonadati</taxon>
        <taxon>Pseudomonadota</taxon>
        <taxon>Alphaproteobacteria</taxon>
        <taxon>Rhodospirillales</taxon>
        <taxon>Magnetovibrionaceae</taxon>
        <taxon>Varunaivibrio</taxon>
    </lineage>
</organism>
<name>A0A4R3JEA0_9PROT</name>
<proteinExistence type="predicted"/>
<dbReference type="Proteomes" id="UP000295304">
    <property type="component" value="Unassembled WGS sequence"/>
</dbReference>
<comment type="caution">
    <text evidence="2">The sequence shown here is derived from an EMBL/GenBank/DDBJ whole genome shotgun (WGS) entry which is preliminary data.</text>
</comment>
<dbReference type="OrthoDB" id="7363365at2"/>